<reference evidence="3 4" key="1">
    <citation type="submission" date="2019-01" db="EMBL/GenBank/DDBJ databases">
        <title>Halorientalis sp. F13-25 a new haloarchaeum isolated from hypersaline water.</title>
        <authorList>
            <person name="Ana D.-V."/>
            <person name="Cristina S.-P."/>
            <person name="Antonio V."/>
        </authorList>
    </citation>
    <scope>NUCLEOTIDE SEQUENCE [LARGE SCALE GENOMIC DNA]</scope>
    <source>
        <strain evidence="3 4">F13-25</strain>
    </source>
</reference>
<accession>A0A498KVE8</accession>
<organism evidence="3 4">
    <name type="scientific">Halorientalis pallida</name>
    <dbReference type="NCBI Taxonomy" id="2479928"/>
    <lineage>
        <taxon>Archaea</taxon>
        <taxon>Methanobacteriati</taxon>
        <taxon>Methanobacteriota</taxon>
        <taxon>Stenosarchaea group</taxon>
        <taxon>Halobacteria</taxon>
        <taxon>Halobacteriales</taxon>
        <taxon>Haloarculaceae</taxon>
        <taxon>Halorientalis</taxon>
    </lineage>
</organism>
<gene>
    <name evidence="3" type="ORF">EAF64_12415</name>
</gene>
<evidence type="ECO:0000313" key="3">
    <source>
        <dbReference type="EMBL" id="RXK48478.1"/>
    </source>
</evidence>
<dbReference type="Pfam" id="PF07705">
    <property type="entry name" value="CARDB"/>
    <property type="match status" value="1"/>
</dbReference>
<dbReference type="Proteomes" id="UP000289691">
    <property type="component" value="Unassembled WGS sequence"/>
</dbReference>
<feature type="compositionally biased region" description="Polar residues" evidence="1">
    <location>
        <begin position="230"/>
        <end position="239"/>
    </location>
</feature>
<feature type="region of interest" description="Disordered" evidence="1">
    <location>
        <begin position="211"/>
        <end position="240"/>
    </location>
</feature>
<name>A0A498KVE8_9EURY</name>
<feature type="region of interest" description="Disordered" evidence="1">
    <location>
        <begin position="34"/>
        <end position="138"/>
    </location>
</feature>
<proteinExistence type="predicted"/>
<evidence type="ECO:0000259" key="2">
    <source>
        <dbReference type="Pfam" id="PF07705"/>
    </source>
</evidence>
<dbReference type="Gene3D" id="2.60.40.10">
    <property type="entry name" value="Immunoglobulins"/>
    <property type="match status" value="1"/>
</dbReference>
<comment type="caution">
    <text evidence="3">The sequence shown here is derived from an EMBL/GenBank/DDBJ whole genome shotgun (WGS) entry which is preliminary data.</text>
</comment>
<feature type="compositionally biased region" description="Polar residues" evidence="1">
    <location>
        <begin position="129"/>
        <end position="138"/>
    </location>
</feature>
<sequence>MHSSTRTGATLALFTLLVAGVIVGTAPAVAQADETEPSFEFDDGSSADFGLAAGDESPAFGGDADENDSDDGGPGFDFGGGEDDGGPEFEFGGNDSSDGDGGESDDGDGNETDGNETDGESRPIATFRPTITGTNSPVTAGEALDVIAAVENTGEGDGQQTVTLTVDDAVRDSRQVVVAAGERRTVTLSWDTAADDAGTYTATVATANGTSTASLTVENDTADGGDDSVGNETGGNDSEQVLPFRPSSFDAYVQGETAYLHSGVDNGSFPIEFTECEDFQPTAAARAENPDYLPLDSCIRLNGTVDEETDTWTGELNFPRITGAIADTRPIGDVYYSAEIVTTEPVTGTFDLSTGEITGETSIRLNITVFNVDHIGVPWDQRLNSEESPPLTNATCHIPSTELRLSTEKSFEADSPVAAADVMAGQRLNDNNETQVVTDDFAADGAAGCGETFGVDVNREIDYELGLPAGPGENELALDFALDLER</sequence>
<dbReference type="AlphaFoldDB" id="A0A498KVE8"/>
<dbReference type="InterPro" id="IPR013783">
    <property type="entry name" value="Ig-like_fold"/>
</dbReference>
<evidence type="ECO:0000313" key="4">
    <source>
        <dbReference type="Proteomes" id="UP000289691"/>
    </source>
</evidence>
<keyword evidence="4" id="KW-1185">Reference proteome</keyword>
<feature type="compositionally biased region" description="Acidic residues" evidence="1">
    <location>
        <begin position="34"/>
        <end position="45"/>
    </location>
</feature>
<protein>
    <recommendedName>
        <fullName evidence="2">CARDB domain-containing protein</fullName>
    </recommendedName>
</protein>
<dbReference type="OrthoDB" id="103676at2157"/>
<dbReference type="EMBL" id="RDFA01000004">
    <property type="protein sequence ID" value="RXK48478.1"/>
    <property type="molecule type" value="Genomic_DNA"/>
</dbReference>
<feature type="domain" description="CARDB" evidence="2">
    <location>
        <begin position="134"/>
        <end position="206"/>
    </location>
</feature>
<dbReference type="InterPro" id="IPR011635">
    <property type="entry name" value="CARDB"/>
</dbReference>
<dbReference type="RefSeq" id="WP_129069316.1">
    <property type="nucleotide sequence ID" value="NZ_RDFA01000004.1"/>
</dbReference>
<evidence type="ECO:0000256" key="1">
    <source>
        <dbReference type="SAM" id="MobiDB-lite"/>
    </source>
</evidence>
<feature type="compositionally biased region" description="Acidic residues" evidence="1">
    <location>
        <begin position="97"/>
        <end position="118"/>
    </location>
</feature>